<name>A0ABX0VJW7_9ENTR</name>
<keyword evidence="1" id="KW-0812">Transmembrane</keyword>
<dbReference type="InterPro" id="IPR024494">
    <property type="entry name" value="DUF2770"/>
</dbReference>
<sequence length="38" mass="4598">MYASIYSLFINNVREHLILYLILWPLLAFIDAAYLYFN</sequence>
<dbReference type="RefSeq" id="WP_167608121.1">
    <property type="nucleotide sequence ID" value="NZ_SOYS01000002.1"/>
</dbReference>
<dbReference type="Pfam" id="PF10968">
    <property type="entry name" value="DUF2770"/>
    <property type="match status" value="1"/>
</dbReference>
<keyword evidence="1" id="KW-0472">Membrane</keyword>
<dbReference type="EMBL" id="SOYS01000002">
    <property type="protein sequence ID" value="NIY46994.1"/>
    <property type="molecule type" value="Genomic_DNA"/>
</dbReference>
<evidence type="ECO:0000313" key="2">
    <source>
        <dbReference type="EMBL" id="NIY46994.1"/>
    </source>
</evidence>
<gene>
    <name evidence="2" type="ORF">E2L00_05485</name>
</gene>
<organism evidence="2 3">
    <name type="scientific">Cedecea colo</name>
    <dbReference type="NCBI Taxonomy" id="2552946"/>
    <lineage>
        <taxon>Bacteria</taxon>
        <taxon>Pseudomonadati</taxon>
        <taxon>Pseudomonadota</taxon>
        <taxon>Gammaproteobacteria</taxon>
        <taxon>Enterobacterales</taxon>
        <taxon>Enterobacteriaceae</taxon>
        <taxon>Cedecea</taxon>
    </lineage>
</organism>
<evidence type="ECO:0000256" key="1">
    <source>
        <dbReference type="SAM" id="Phobius"/>
    </source>
</evidence>
<comment type="caution">
    <text evidence="2">The sequence shown here is derived from an EMBL/GenBank/DDBJ whole genome shotgun (WGS) entry which is preliminary data.</text>
</comment>
<keyword evidence="3" id="KW-1185">Reference proteome</keyword>
<protein>
    <submittedName>
        <fullName evidence="2">DUF2770 domain-containing protein</fullName>
    </submittedName>
</protein>
<accession>A0ABX0VJW7</accession>
<reference evidence="2 3" key="1">
    <citation type="journal article" date="2020" name="Microorganisms">
        <title>Polyphasic Characterisation of Cedecea colo sp. nov., a New Enteric Bacterium Isolated from the Koala Hindgut.</title>
        <authorList>
            <person name="Boath J.M."/>
            <person name="Dakhal S."/>
            <person name="Van T.T.H."/>
            <person name="Moore R.J."/>
            <person name="Dekiwadia C."/>
            <person name="Macreadie I.G."/>
        </authorList>
    </citation>
    <scope>NUCLEOTIDE SEQUENCE [LARGE SCALE GENOMIC DNA]</scope>
    <source>
        <strain evidence="2 3">ZA</strain>
    </source>
</reference>
<evidence type="ECO:0000313" key="3">
    <source>
        <dbReference type="Proteomes" id="UP000697927"/>
    </source>
</evidence>
<feature type="transmembrane region" description="Helical" evidence="1">
    <location>
        <begin position="17"/>
        <end position="37"/>
    </location>
</feature>
<dbReference type="Proteomes" id="UP000697927">
    <property type="component" value="Unassembled WGS sequence"/>
</dbReference>
<keyword evidence="1" id="KW-1133">Transmembrane helix</keyword>
<proteinExistence type="predicted"/>